<evidence type="ECO:0000256" key="1">
    <source>
        <dbReference type="ARBA" id="ARBA00004976"/>
    </source>
</evidence>
<dbReference type="InterPro" id="IPR007685">
    <property type="entry name" value="RelA_SpoT"/>
</dbReference>
<dbReference type="SMART" id="SM00954">
    <property type="entry name" value="RelA_SpoT"/>
    <property type="match status" value="1"/>
</dbReference>
<accession>A0A3E3DX75</accession>
<dbReference type="GO" id="GO:0015970">
    <property type="term" value="P:guanosine tetraphosphate biosynthetic process"/>
    <property type="evidence" value="ECO:0007669"/>
    <property type="project" value="UniProtKB-UniPathway"/>
</dbReference>
<dbReference type="InterPro" id="IPR043519">
    <property type="entry name" value="NT_sf"/>
</dbReference>
<feature type="coiled-coil region" evidence="2">
    <location>
        <begin position="176"/>
        <end position="203"/>
    </location>
</feature>
<dbReference type="GO" id="GO:0016301">
    <property type="term" value="F:kinase activity"/>
    <property type="evidence" value="ECO:0007669"/>
    <property type="project" value="UniProtKB-KW"/>
</dbReference>
<organism evidence="4 5">
    <name type="scientific">Anaerofustis stercorihominis</name>
    <dbReference type="NCBI Taxonomy" id="214853"/>
    <lineage>
        <taxon>Bacteria</taxon>
        <taxon>Bacillati</taxon>
        <taxon>Bacillota</taxon>
        <taxon>Clostridia</taxon>
        <taxon>Eubacteriales</taxon>
        <taxon>Eubacteriaceae</taxon>
        <taxon>Anaerofustis</taxon>
    </lineage>
</organism>
<dbReference type="GeneID" id="98000163"/>
<reference evidence="4 5" key="1">
    <citation type="submission" date="2018-08" db="EMBL/GenBank/DDBJ databases">
        <title>A genome reference for cultivated species of the human gut microbiota.</title>
        <authorList>
            <person name="Zou Y."/>
            <person name="Xue W."/>
            <person name="Luo G."/>
        </authorList>
    </citation>
    <scope>NUCLEOTIDE SEQUENCE [LARGE SCALE GENOMIC DNA]</scope>
    <source>
        <strain evidence="4 5">AM25-6</strain>
    </source>
</reference>
<dbReference type="UniPathway" id="UPA00908">
    <property type="reaction ID" value="UER00884"/>
</dbReference>
<dbReference type="PANTHER" id="PTHR47837">
    <property type="entry name" value="GTP PYROPHOSPHOKINASE YJBM"/>
    <property type="match status" value="1"/>
</dbReference>
<comment type="pathway">
    <text evidence="1">Purine metabolism; ppGpp biosynthesis; ppGpp from GTP: step 1/2.</text>
</comment>
<dbReference type="InterPro" id="IPR052366">
    <property type="entry name" value="GTP_Pyrophosphokinase"/>
</dbReference>
<evidence type="ECO:0000313" key="5">
    <source>
        <dbReference type="Proteomes" id="UP000261212"/>
    </source>
</evidence>
<dbReference type="SUPFAM" id="SSF81301">
    <property type="entry name" value="Nucleotidyltransferase"/>
    <property type="match status" value="1"/>
</dbReference>
<dbReference type="Pfam" id="PF04607">
    <property type="entry name" value="RelA_SpoT"/>
    <property type="match status" value="1"/>
</dbReference>
<dbReference type="AlphaFoldDB" id="A0A3E3DX75"/>
<name>A0A3E3DX75_9FIRM</name>
<evidence type="ECO:0000256" key="2">
    <source>
        <dbReference type="SAM" id="Coils"/>
    </source>
</evidence>
<keyword evidence="2" id="KW-0175">Coiled coil</keyword>
<protein>
    <submittedName>
        <fullName evidence="4">GTP pyrophosphokinase family protein</fullName>
    </submittedName>
</protein>
<sequence length="272" mass="31584">MLENSVNWEDFLYPYKQAVDELTLKFETIRDQKLKTGQYSEIEEVHGRVKKVSSILEKLDKNDYNIEDIETKITDLAGIRIVCQFEEDINKVASHIAGRNDMNIIIKKDYLSNPKESGYRSVHLVIEYQVHTAFGVKDILCEIQIRTLAINFWATIEHSLNYKYEGDIPKEISERLKAAAVKVKDLDQEMSAIRDEVMHAQKLFRAKKNATLMTSQYISLLNKMGYLELGNKYVKIFTKLSEKDDTLQLMLLEKELEAKVKNLVKKENKGEQ</sequence>
<dbReference type="PANTHER" id="PTHR47837:SF2">
    <property type="entry name" value="GTP PYROPHOSPHOKINASE YWAC"/>
    <property type="match status" value="1"/>
</dbReference>
<dbReference type="Gene3D" id="3.30.460.10">
    <property type="entry name" value="Beta Polymerase, domain 2"/>
    <property type="match status" value="1"/>
</dbReference>
<proteinExistence type="predicted"/>
<dbReference type="Proteomes" id="UP000261212">
    <property type="component" value="Unassembled WGS sequence"/>
</dbReference>
<dbReference type="CDD" id="cd05399">
    <property type="entry name" value="NT_Rel-Spo_like"/>
    <property type="match status" value="1"/>
</dbReference>
<comment type="caution">
    <text evidence="4">The sequence shown here is derived from an EMBL/GenBank/DDBJ whole genome shotgun (WGS) entry which is preliminary data.</text>
</comment>
<keyword evidence="4" id="KW-0418">Kinase</keyword>
<feature type="domain" description="RelA/SpoT" evidence="3">
    <location>
        <begin position="47"/>
        <end position="168"/>
    </location>
</feature>
<dbReference type="Gene3D" id="1.10.287.860">
    <property type="entry name" value="Nucleotidyltransferase"/>
    <property type="match status" value="1"/>
</dbReference>
<evidence type="ECO:0000259" key="3">
    <source>
        <dbReference type="SMART" id="SM00954"/>
    </source>
</evidence>
<evidence type="ECO:0000313" key="4">
    <source>
        <dbReference type="EMBL" id="RGD73887.1"/>
    </source>
</evidence>
<dbReference type="RefSeq" id="WP_007049811.1">
    <property type="nucleotide sequence ID" value="NZ_CABKNJ010000001.1"/>
</dbReference>
<dbReference type="EMBL" id="QUSM01000004">
    <property type="protein sequence ID" value="RGD73887.1"/>
    <property type="molecule type" value="Genomic_DNA"/>
</dbReference>
<keyword evidence="4" id="KW-0808">Transferase</keyword>
<gene>
    <name evidence="4" type="ORF">DW687_08920</name>
</gene>